<keyword evidence="2" id="KW-1185">Reference proteome</keyword>
<dbReference type="AlphaFoldDB" id="A0A9Q6PU35"/>
<proteinExistence type="predicted"/>
<protein>
    <submittedName>
        <fullName evidence="1">Uncharacterized protein</fullName>
    </submittedName>
</protein>
<evidence type="ECO:0000313" key="1">
    <source>
        <dbReference type="EMBL" id="QGO07482.1"/>
    </source>
</evidence>
<name>A0A9Q6PU35_PISSA</name>
<reference evidence="1 2" key="1">
    <citation type="submission" date="2019-04" db="EMBL/GenBank/DDBJ databases">
        <title>Complete genome sequencing of Piscirickettsia salmonis strain Psal-009.</title>
        <authorList>
            <person name="Schober I."/>
            <person name="Bunk B."/>
            <person name="Sproer C."/>
            <person name="Carril G.P."/>
            <person name="Riedel T."/>
            <person name="Flores-Herrera P.A."/>
            <person name="Nourdin-Galindo G."/>
            <person name="Marshall S.H."/>
            <person name="Overmann J."/>
        </authorList>
    </citation>
    <scope>NUCLEOTIDE SEQUENCE [LARGE SCALE GENOMIC DNA]</scope>
    <source>
        <strain evidence="1 2">Psal-009</strain>
    </source>
</reference>
<organism evidence="1 2">
    <name type="scientific">Piscirickettsia salmonis</name>
    <dbReference type="NCBI Taxonomy" id="1238"/>
    <lineage>
        <taxon>Bacteria</taxon>
        <taxon>Pseudomonadati</taxon>
        <taxon>Pseudomonadota</taxon>
        <taxon>Gammaproteobacteria</taxon>
        <taxon>Thiotrichales</taxon>
        <taxon>Piscirickettsiaceae</taxon>
        <taxon>Piscirickettsia</taxon>
    </lineage>
</organism>
<accession>A0A9Q6PU35</accession>
<dbReference type="Proteomes" id="UP000422232">
    <property type="component" value="Chromosome"/>
</dbReference>
<sequence length="192" mass="22628">MNFIIDFFKGQHQDHQKVLLPLASIKEDVVNAVDREKLTISPKDQYEFSLIRTNELFLEKIRALNLFDNIEDYLSAYNNIVAWDPKATESFSPPYLVAIQGAFLECCHESFKKKINISKEHSTEILANKWLYTAIMTVQQQSTAIEENYTTIKQRKRRYLGRYFAHPMMQNRRAKRDDYKPSAVRVTQRYVP</sequence>
<dbReference type="RefSeq" id="WP_155047252.1">
    <property type="nucleotide sequence ID" value="NZ_CP038893.1"/>
</dbReference>
<dbReference type="EMBL" id="CP038908">
    <property type="protein sequence ID" value="QGO07482.1"/>
    <property type="molecule type" value="Genomic_DNA"/>
</dbReference>
<evidence type="ECO:0000313" key="2">
    <source>
        <dbReference type="Proteomes" id="UP000422232"/>
    </source>
</evidence>
<gene>
    <name evidence="1" type="ORF">Psal009_03434</name>
</gene>